<dbReference type="Proteomes" id="UP000050949">
    <property type="component" value="Unassembled WGS sequence"/>
</dbReference>
<evidence type="ECO:0000313" key="1">
    <source>
        <dbReference type="EMBL" id="KRM29694.1"/>
    </source>
</evidence>
<evidence type="ECO:0000313" key="2">
    <source>
        <dbReference type="Proteomes" id="UP000050949"/>
    </source>
</evidence>
<dbReference type="PATRIC" id="fig|1122147.4.peg.416"/>
<dbReference type="EMBL" id="AZFW01000011">
    <property type="protein sequence ID" value="KRM29694.1"/>
    <property type="molecule type" value="Genomic_DNA"/>
</dbReference>
<dbReference type="eggNOG" id="ENOG50316SJ">
    <property type="taxonomic scope" value="Bacteria"/>
</dbReference>
<accession>A0A0R1XHN9</accession>
<name>A0A0R1XHN9_9LACO</name>
<proteinExistence type="predicted"/>
<organism evidence="1 2">
    <name type="scientific">Schleiferilactobacillus harbinensis DSM 16991</name>
    <dbReference type="NCBI Taxonomy" id="1122147"/>
    <lineage>
        <taxon>Bacteria</taxon>
        <taxon>Bacillati</taxon>
        <taxon>Bacillota</taxon>
        <taxon>Bacilli</taxon>
        <taxon>Lactobacillales</taxon>
        <taxon>Lactobacillaceae</taxon>
        <taxon>Schleiferilactobacillus</taxon>
    </lineage>
</organism>
<gene>
    <name evidence="1" type="ORF">FC91_GL000398</name>
</gene>
<protein>
    <submittedName>
        <fullName evidence="1">Uncharacterized protein</fullName>
    </submittedName>
</protein>
<dbReference type="AlphaFoldDB" id="A0A0R1XHN9"/>
<dbReference type="RefSeq" id="WP_027828347.1">
    <property type="nucleotide sequence ID" value="NZ_AUEH01000018.1"/>
</dbReference>
<comment type="caution">
    <text evidence="1">The sequence shown here is derived from an EMBL/GenBank/DDBJ whole genome shotgun (WGS) entry which is preliminary data.</text>
</comment>
<reference evidence="1 2" key="1">
    <citation type="journal article" date="2015" name="Genome Announc.">
        <title>Expanding the biotechnology potential of lactobacilli through comparative genomics of 213 strains and associated genera.</title>
        <authorList>
            <person name="Sun Z."/>
            <person name="Harris H.M."/>
            <person name="McCann A."/>
            <person name="Guo C."/>
            <person name="Argimon S."/>
            <person name="Zhang W."/>
            <person name="Yang X."/>
            <person name="Jeffery I.B."/>
            <person name="Cooney J.C."/>
            <person name="Kagawa T.F."/>
            <person name="Liu W."/>
            <person name="Song Y."/>
            <person name="Salvetti E."/>
            <person name="Wrobel A."/>
            <person name="Rasinkangas P."/>
            <person name="Parkhill J."/>
            <person name="Rea M.C."/>
            <person name="O'Sullivan O."/>
            <person name="Ritari J."/>
            <person name="Douillard F.P."/>
            <person name="Paul Ross R."/>
            <person name="Yang R."/>
            <person name="Briner A.E."/>
            <person name="Felis G.E."/>
            <person name="de Vos W.M."/>
            <person name="Barrangou R."/>
            <person name="Klaenhammer T.R."/>
            <person name="Caufield P.W."/>
            <person name="Cui Y."/>
            <person name="Zhang H."/>
            <person name="O'Toole P.W."/>
        </authorList>
    </citation>
    <scope>NUCLEOTIDE SEQUENCE [LARGE SCALE GENOMIC DNA]</scope>
    <source>
        <strain evidence="1 2">DSM 16991</strain>
    </source>
</reference>
<sequence>MSTEAEQNEAFIEWLKSGTGDFPEAVPLLGLAKQEQGVAKDLQLGAAQVVLAAAGTSFERYAVAYYYPHQQLLVLKQGVPTAASLAGVTITSLVAQVVSCYASEVDQAWNDDTVRATDIYVDHIGVDPQANRLVDRTGQFAALARQQWEYWLIHGKVKPFTPTSKNEAVARAFQPFAERLASQPTWIAELGNGLTKVVPAEELKDIFQQISTAAKRNKAIAMVQDRLQQMALPSDILNTAARTLIKLATDGRTDPKAKLTFVFGKDKDDGTLQLPLSHIVTEPSTEVPTPALFHGEQFVPLIESPNDYDDAYMKYQSLIEDLSDTVFSEDSIRWVPKVDTNHDYLYFPFVRAIKADTQILYTRPDGVLDAWRQMLAKQN</sequence>
<dbReference type="OrthoDB" id="2278944at2"/>